<feature type="transmembrane region" description="Helical" evidence="1">
    <location>
        <begin position="104"/>
        <end position="125"/>
    </location>
</feature>
<sequence length="126" mass="15104">MSDYKILHKREYGRESWEVFYKGEPLRHFTPSVRDRFDMIAENPYHSLENAKKIIEEHKAHTKWLEEERRKSVREWLDDQGNTITNSVQKMMIIPIDPSPTHQLVMRGIYAFVTLVLILVFKLIFT</sequence>
<organism evidence="2">
    <name type="scientific">Salmonella phage vB_SEnST11_KE22</name>
    <dbReference type="NCBI Taxonomy" id="3161173"/>
    <lineage>
        <taxon>Viruses</taxon>
        <taxon>Duplodnaviria</taxon>
        <taxon>Heunggongvirae</taxon>
        <taxon>Uroviricota</taxon>
        <taxon>Caudoviricetes</taxon>
        <taxon>Vequintavirinae</taxon>
        <taxon>Seunavirus</taxon>
    </lineage>
</organism>
<reference evidence="2" key="1">
    <citation type="submission" date="2024-05" db="EMBL/GenBank/DDBJ databases">
        <authorList>
            <person name="Mugo M.M."/>
            <person name="Musyoki A.M."/>
            <person name="Makumi A.M."/>
            <person name="Mutai I."/>
            <person name="Drechsel O."/>
            <person name="Kering K.K."/>
            <person name="Muturi P."/>
            <person name="Mbae C.K."/>
            <person name="Kariuki S.M."/>
        </authorList>
    </citation>
    <scope>NUCLEOTIDE SEQUENCE</scope>
</reference>
<name>A0AAU8GE17_9CAUD</name>
<accession>A0AAU8GE17</accession>
<proteinExistence type="predicted"/>
<evidence type="ECO:0000313" key="2">
    <source>
        <dbReference type="EMBL" id="XCH40223.1"/>
    </source>
</evidence>
<protein>
    <submittedName>
        <fullName evidence="2">Uncharacterized protein</fullName>
    </submittedName>
</protein>
<gene>
    <name evidence="2" type="ORF">NDDWPVAN_CDS0097</name>
</gene>
<keyword evidence="1" id="KW-0472">Membrane</keyword>
<keyword evidence="1" id="KW-0812">Transmembrane</keyword>
<keyword evidence="1" id="KW-1133">Transmembrane helix</keyword>
<evidence type="ECO:0000256" key="1">
    <source>
        <dbReference type="SAM" id="Phobius"/>
    </source>
</evidence>
<dbReference type="EMBL" id="PP856721">
    <property type="protein sequence ID" value="XCH40223.1"/>
    <property type="molecule type" value="Genomic_DNA"/>
</dbReference>